<evidence type="ECO:0000313" key="2">
    <source>
        <dbReference type="Proteomes" id="UP000070355"/>
    </source>
</evidence>
<dbReference type="OrthoDB" id="9790031at2"/>
<dbReference type="SUPFAM" id="SSF56784">
    <property type="entry name" value="HAD-like"/>
    <property type="match status" value="1"/>
</dbReference>
<evidence type="ECO:0000313" key="1">
    <source>
        <dbReference type="EMBL" id="KXB57130.1"/>
    </source>
</evidence>
<dbReference type="Gene3D" id="3.30.1240.10">
    <property type="match status" value="1"/>
</dbReference>
<organism evidence="1 2">
    <name type="scientific">Gemella haemolysans</name>
    <dbReference type="NCBI Taxonomy" id="1379"/>
    <lineage>
        <taxon>Bacteria</taxon>
        <taxon>Bacillati</taxon>
        <taxon>Bacillota</taxon>
        <taxon>Bacilli</taxon>
        <taxon>Bacillales</taxon>
        <taxon>Gemellaceae</taxon>
        <taxon>Gemella</taxon>
    </lineage>
</organism>
<dbReference type="Pfam" id="PF08282">
    <property type="entry name" value="Hydrolase_3"/>
    <property type="match status" value="1"/>
</dbReference>
<dbReference type="InterPro" id="IPR036412">
    <property type="entry name" value="HAD-like_sf"/>
</dbReference>
<reference evidence="2" key="1">
    <citation type="submission" date="2016-01" db="EMBL/GenBank/DDBJ databases">
        <authorList>
            <person name="Mitreva M."/>
            <person name="Pepin K.H."/>
            <person name="Mihindukulasuriya K.A."/>
            <person name="Fulton R."/>
            <person name="Fronick C."/>
            <person name="O'Laughlin M."/>
            <person name="Miner T."/>
            <person name="Herter B."/>
            <person name="Rosa B.A."/>
            <person name="Cordes M."/>
            <person name="Tomlinson C."/>
            <person name="Wollam A."/>
            <person name="Palsikar V.B."/>
            <person name="Mardis E.R."/>
            <person name="Wilson R.K."/>
        </authorList>
    </citation>
    <scope>NUCLEOTIDE SEQUENCE [LARGE SCALE GENOMIC DNA]</scope>
    <source>
        <strain evidence="2">DNF01167</strain>
    </source>
</reference>
<dbReference type="InterPro" id="IPR023214">
    <property type="entry name" value="HAD_sf"/>
</dbReference>
<accession>A0A133ZNX9</accession>
<dbReference type="PANTHER" id="PTHR10000">
    <property type="entry name" value="PHOSPHOSERINE PHOSPHATASE"/>
    <property type="match status" value="1"/>
</dbReference>
<comment type="caution">
    <text evidence="1">The sequence shown here is derived from an EMBL/GenBank/DDBJ whole genome shotgun (WGS) entry which is preliminary data.</text>
</comment>
<protein>
    <submittedName>
        <fullName evidence="1">HAD hydrolase, family IIB</fullName>
    </submittedName>
</protein>
<name>A0A133ZNX9_9BACL</name>
<dbReference type="Gene3D" id="3.40.50.1000">
    <property type="entry name" value="HAD superfamily/HAD-like"/>
    <property type="match status" value="1"/>
</dbReference>
<keyword evidence="1" id="KW-0378">Hydrolase</keyword>
<dbReference type="AlphaFoldDB" id="A0A133ZNX9"/>
<dbReference type="GO" id="GO:0016791">
    <property type="term" value="F:phosphatase activity"/>
    <property type="evidence" value="ECO:0007669"/>
    <property type="project" value="TreeGrafter"/>
</dbReference>
<dbReference type="PATRIC" id="fig|1379.3.peg.1822"/>
<dbReference type="NCBIfam" id="TIGR01484">
    <property type="entry name" value="HAD-SF-IIB"/>
    <property type="match status" value="1"/>
</dbReference>
<dbReference type="GO" id="GO:0005829">
    <property type="term" value="C:cytosol"/>
    <property type="evidence" value="ECO:0007669"/>
    <property type="project" value="TreeGrafter"/>
</dbReference>
<dbReference type="PROSITE" id="PS01229">
    <property type="entry name" value="COF_2"/>
    <property type="match status" value="1"/>
</dbReference>
<dbReference type="STRING" id="1379.HMPREF3186_01827"/>
<sequence length="252" mass="28783">MKNLFVTDLDGTFVKNSVFVEKEDLKAYHDSKNYGDFSVATGRSVEEIKYIAEGNDMDVTHMIGFNGAVVTRQDEVLFEKHIPTKDLTGIFEYLKESKLIFDALDGKKRIGNFDHEKKDRLWNMELICVENPFELLKGKTIYKINVRPTKEQLDYHYDVMKEKFPEVEIYKSGSTRMEITAKNISKASGIETISSGYDRVIALGDSGNDVDMFKVADISYCMNRAPQEVKGQATHVVEDFAAAIKHFVENYE</sequence>
<dbReference type="PANTHER" id="PTHR10000:SF8">
    <property type="entry name" value="HAD SUPERFAMILY HYDROLASE-LIKE, TYPE 3"/>
    <property type="match status" value="1"/>
</dbReference>
<dbReference type="Proteomes" id="UP000070355">
    <property type="component" value="Unassembled WGS sequence"/>
</dbReference>
<gene>
    <name evidence="1" type="ORF">HMPREF3186_01827</name>
</gene>
<dbReference type="RefSeq" id="WP_060914820.1">
    <property type="nucleotide sequence ID" value="NZ_KQ959995.1"/>
</dbReference>
<dbReference type="EMBL" id="LSDC01000135">
    <property type="protein sequence ID" value="KXB57130.1"/>
    <property type="molecule type" value="Genomic_DNA"/>
</dbReference>
<dbReference type="GO" id="GO:0000287">
    <property type="term" value="F:magnesium ion binding"/>
    <property type="evidence" value="ECO:0007669"/>
    <property type="project" value="TreeGrafter"/>
</dbReference>
<dbReference type="InterPro" id="IPR006379">
    <property type="entry name" value="HAD-SF_hydro_IIB"/>
</dbReference>
<proteinExistence type="predicted"/>